<accession>A0A7W4VGE1</accession>
<comment type="caution">
    <text evidence="2">The sequence shown here is derived from an EMBL/GenBank/DDBJ whole genome shotgun (WGS) entry which is preliminary data.</text>
</comment>
<proteinExistence type="predicted"/>
<evidence type="ECO:0000313" key="2">
    <source>
        <dbReference type="EMBL" id="MBB3010643.1"/>
    </source>
</evidence>
<dbReference type="Proteomes" id="UP000578036">
    <property type="component" value="Unassembled WGS sequence"/>
</dbReference>
<keyword evidence="3" id="KW-1185">Reference proteome</keyword>
<organism evidence="2 3">
    <name type="scientific">Cupriavidus alkaliphilus</name>
    <dbReference type="NCBI Taxonomy" id="942866"/>
    <lineage>
        <taxon>Bacteria</taxon>
        <taxon>Pseudomonadati</taxon>
        <taxon>Pseudomonadota</taxon>
        <taxon>Betaproteobacteria</taxon>
        <taxon>Burkholderiales</taxon>
        <taxon>Burkholderiaceae</taxon>
        <taxon>Cupriavidus</taxon>
    </lineage>
</organism>
<keyword evidence="1" id="KW-1133">Transmembrane helix</keyword>
<keyword evidence="1" id="KW-0472">Membrane</keyword>
<sequence>MSQAPTAGAELLLDYRLTQLEKAVTKLVEQNTQLIAIEQRHLETREALERCFKAQKGHDDRIRAIELDMPTMRLVRKWVIAGVMAVMAASGTVIVKVVTAPLSPAIHQPARTG</sequence>
<dbReference type="RefSeq" id="WP_183300684.1">
    <property type="nucleotide sequence ID" value="NZ_JACHWF010000009.1"/>
</dbReference>
<evidence type="ECO:0000313" key="3">
    <source>
        <dbReference type="Proteomes" id="UP000578036"/>
    </source>
</evidence>
<gene>
    <name evidence="2" type="ORF">FHX61_005324</name>
</gene>
<reference evidence="2 3" key="1">
    <citation type="submission" date="2020-08" db="EMBL/GenBank/DDBJ databases">
        <title>Genomic Encyclopedia of Type Strains, Phase IV (KMG-V): Genome sequencing to study the core and pangenomes of soil and plant-associated prokaryotes.</title>
        <authorList>
            <person name="Whitman W."/>
        </authorList>
    </citation>
    <scope>NUCLEOTIDE SEQUENCE [LARGE SCALE GENOMIC DNA]</scope>
    <source>
        <strain evidence="2 3">SLV-2362</strain>
    </source>
</reference>
<keyword evidence="1" id="KW-0812">Transmembrane</keyword>
<dbReference type="AlphaFoldDB" id="A0A7W4VGE1"/>
<dbReference type="EMBL" id="JACHWF010000009">
    <property type="protein sequence ID" value="MBB3010643.1"/>
    <property type="molecule type" value="Genomic_DNA"/>
</dbReference>
<feature type="transmembrane region" description="Helical" evidence="1">
    <location>
        <begin position="78"/>
        <end position="98"/>
    </location>
</feature>
<protein>
    <submittedName>
        <fullName evidence="2">Uncharacterized protein</fullName>
    </submittedName>
</protein>
<evidence type="ECO:0000256" key="1">
    <source>
        <dbReference type="SAM" id="Phobius"/>
    </source>
</evidence>
<name>A0A7W4VGE1_9BURK</name>